<dbReference type="InterPro" id="IPR000504">
    <property type="entry name" value="RRM_dom"/>
</dbReference>
<dbReference type="InterPro" id="IPR035979">
    <property type="entry name" value="RBD_domain_sf"/>
</dbReference>
<dbReference type="Gene3D" id="3.30.70.330">
    <property type="match status" value="1"/>
</dbReference>
<dbReference type="Proteomes" id="UP000032141">
    <property type="component" value="Chromosome C8"/>
</dbReference>
<evidence type="ECO:0000313" key="5">
    <source>
        <dbReference type="EnsemblPlants" id="Bo8g070860.1"/>
    </source>
</evidence>
<dbReference type="STRING" id="109376.A0A0D3DQS3"/>
<feature type="region of interest" description="Disordered" evidence="3">
    <location>
        <begin position="40"/>
        <end position="71"/>
    </location>
</feature>
<evidence type="ECO:0000259" key="4">
    <source>
        <dbReference type="PROSITE" id="PS50102"/>
    </source>
</evidence>
<dbReference type="HOGENOM" id="CLU_1284899_0_0_1"/>
<accession>A0A0D3DQS3</accession>
<keyword evidence="6" id="KW-1185">Reference proteome</keyword>
<dbReference type="PANTHER" id="PTHR10501">
    <property type="entry name" value="U1 SMALL NUCLEAR RIBONUCLEOPROTEIN A/U2 SMALL NUCLEAR RIBONUCLEOPROTEIN B"/>
    <property type="match status" value="1"/>
</dbReference>
<proteinExistence type="predicted"/>
<dbReference type="CDD" id="cd21618">
    <property type="entry name" value="RRM_AtNSRA_like"/>
    <property type="match status" value="1"/>
</dbReference>
<dbReference type="SUPFAM" id="SSF54928">
    <property type="entry name" value="RNA-binding domain, RBD"/>
    <property type="match status" value="1"/>
</dbReference>
<dbReference type="Gramene" id="Bo8g070860.1">
    <property type="protein sequence ID" value="Bo8g070860.1"/>
    <property type="gene ID" value="Bo8g070860"/>
</dbReference>
<evidence type="ECO:0000256" key="1">
    <source>
        <dbReference type="ARBA" id="ARBA00022884"/>
    </source>
</evidence>
<dbReference type="InterPro" id="IPR012677">
    <property type="entry name" value="Nucleotide-bd_a/b_plait_sf"/>
</dbReference>
<organism evidence="5 6">
    <name type="scientific">Brassica oleracea var. oleracea</name>
    <dbReference type="NCBI Taxonomy" id="109376"/>
    <lineage>
        <taxon>Eukaryota</taxon>
        <taxon>Viridiplantae</taxon>
        <taxon>Streptophyta</taxon>
        <taxon>Embryophyta</taxon>
        <taxon>Tracheophyta</taxon>
        <taxon>Spermatophyta</taxon>
        <taxon>Magnoliopsida</taxon>
        <taxon>eudicotyledons</taxon>
        <taxon>Gunneridae</taxon>
        <taxon>Pentapetalae</taxon>
        <taxon>rosids</taxon>
        <taxon>malvids</taxon>
        <taxon>Brassicales</taxon>
        <taxon>Brassicaceae</taxon>
        <taxon>Brassiceae</taxon>
        <taxon>Brassica</taxon>
    </lineage>
</organism>
<sequence length="215" mass="23826">MGGVIFHKVIFLIGVLVYDVFLKWAKRYLEFLSSLLSSPSRNEQRHHHPPPTSSAPQCDGGPLKRPRFDLGHDMPSEGVGRFNGVGGGMGRPGGGDMGGGVFPPDFGPNGQQDPSRELLPLPSNCSMREAAHIFRPFSGYKEVRLVTKGSKQRNGDAIVLCFVDFENPACAATARNALQGYRMDEEERDSKILHIQFSRNPRSKTRATWRKEVMS</sequence>
<evidence type="ECO:0000256" key="3">
    <source>
        <dbReference type="SAM" id="MobiDB-lite"/>
    </source>
</evidence>
<feature type="domain" description="RRM" evidence="4">
    <location>
        <begin position="121"/>
        <end position="200"/>
    </location>
</feature>
<dbReference type="EnsemblPlants" id="Bo8g070860.1">
    <property type="protein sequence ID" value="Bo8g070860.1"/>
    <property type="gene ID" value="Bo8g070860"/>
</dbReference>
<evidence type="ECO:0000313" key="6">
    <source>
        <dbReference type="Proteomes" id="UP000032141"/>
    </source>
</evidence>
<feature type="region of interest" description="Disordered" evidence="3">
    <location>
        <begin position="95"/>
        <end position="116"/>
    </location>
</feature>
<keyword evidence="1 2" id="KW-0694">RNA-binding</keyword>
<protein>
    <recommendedName>
        <fullName evidence="4">RRM domain-containing protein</fullName>
    </recommendedName>
</protein>
<dbReference type="Pfam" id="PF00076">
    <property type="entry name" value="RRM_1"/>
    <property type="match status" value="1"/>
</dbReference>
<dbReference type="AlphaFoldDB" id="A0A0D3DQS3"/>
<dbReference type="GO" id="GO:0003723">
    <property type="term" value="F:RNA binding"/>
    <property type="evidence" value="ECO:0007669"/>
    <property type="project" value="UniProtKB-UniRule"/>
</dbReference>
<name>A0A0D3DQS3_BRAOL</name>
<reference evidence="5" key="2">
    <citation type="submission" date="2015-03" db="UniProtKB">
        <authorList>
            <consortium name="EnsemblPlants"/>
        </authorList>
    </citation>
    <scope>IDENTIFICATION</scope>
</reference>
<evidence type="ECO:0000256" key="2">
    <source>
        <dbReference type="PROSITE-ProRule" id="PRU00176"/>
    </source>
</evidence>
<dbReference type="PROSITE" id="PS50102">
    <property type="entry name" value="RRM"/>
    <property type="match status" value="1"/>
</dbReference>
<reference evidence="5 6" key="1">
    <citation type="journal article" date="2014" name="Genome Biol.">
        <title>Transcriptome and methylome profiling reveals relics of genome dominance in the mesopolyploid Brassica oleracea.</title>
        <authorList>
            <person name="Parkin I.A."/>
            <person name="Koh C."/>
            <person name="Tang H."/>
            <person name="Robinson S.J."/>
            <person name="Kagale S."/>
            <person name="Clarke W.E."/>
            <person name="Town C.D."/>
            <person name="Nixon J."/>
            <person name="Krishnakumar V."/>
            <person name="Bidwell S.L."/>
            <person name="Denoeud F."/>
            <person name="Belcram H."/>
            <person name="Links M.G."/>
            <person name="Just J."/>
            <person name="Clarke C."/>
            <person name="Bender T."/>
            <person name="Huebert T."/>
            <person name="Mason A.S."/>
            <person name="Pires J.C."/>
            <person name="Barker G."/>
            <person name="Moore J."/>
            <person name="Walley P.G."/>
            <person name="Manoli S."/>
            <person name="Batley J."/>
            <person name="Edwards D."/>
            <person name="Nelson M.N."/>
            <person name="Wang X."/>
            <person name="Paterson A.H."/>
            <person name="King G."/>
            <person name="Bancroft I."/>
            <person name="Chalhoub B."/>
            <person name="Sharpe A.G."/>
        </authorList>
    </citation>
    <scope>NUCLEOTIDE SEQUENCE</scope>
    <source>
        <strain evidence="5 6">cv. TO1000</strain>
    </source>
</reference>